<protein>
    <submittedName>
        <fullName evidence="2">Aspartate dehydrogenase domain containing</fullName>
    </submittedName>
</protein>
<dbReference type="GeneTree" id="ENSGT00390000004452"/>
<name>A0A8C3WAS9_9CETA</name>
<dbReference type="SUPFAM" id="SSF55347">
    <property type="entry name" value="Glyceraldehyde-3-phosphate dehydrogenase-like, C-terminal domain"/>
    <property type="match status" value="1"/>
</dbReference>
<organism evidence="2 3">
    <name type="scientific">Catagonus wagneri</name>
    <name type="common">Chacoan peccary</name>
    <dbReference type="NCBI Taxonomy" id="51154"/>
    <lineage>
        <taxon>Eukaryota</taxon>
        <taxon>Metazoa</taxon>
        <taxon>Chordata</taxon>
        <taxon>Craniata</taxon>
        <taxon>Vertebrata</taxon>
        <taxon>Euteleostomi</taxon>
        <taxon>Mammalia</taxon>
        <taxon>Eutheria</taxon>
        <taxon>Laurasiatheria</taxon>
        <taxon>Artiodactyla</taxon>
        <taxon>Suina</taxon>
        <taxon>Tayassuidae</taxon>
        <taxon>Catagonus</taxon>
    </lineage>
</organism>
<dbReference type="Proteomes" id="UP000694540">
    <property type="component" value="Unplaced"/>
</dbReference>
<reference evidence="2" key="1">
    <citation type="submission" date="2025-08" db="UniProtKB">
        <authorList>
            <consortium name="Ensembl"/>
        </authorList>
    </citation>
    <scope>IDENTIFICATION</scope>
</reference>
<dbReference type="PANTHER" id="PTHR31873">
    <property type="entry name" value="L-ASPARTATE DEHYDROGENASE-RELATED"/>
    <property type="match status" value="1"/>
</dbReference>
<dbReference type="Pfam" id="PF01958">
    <property type="entry name" value="Asp_DH_C"/>
    <property type="match status" value="1"/>
</dbReference>
<evidence type="ECO:0000259" key="1">
    <source>
        <dbReference type="Pfam" id="PF01958"/>
    </source>
</evidence>
<proteinExistence type="predicted"/>
<dbReference type="Gene3D" id="3.30.360.10">
    <property type="entry name" value="Dihydrodipicolinate Reductase, domain 2"/>
    <property type="match status" value="1"/>
</dbReference>
<dbReference type="AlphaFoldDB" id="A0A8C3WAS9"/>
<feature type="domain" description="Aspartate dehydrogenase" evidence="1">
    <location>
        <begin position="68"/>
        <end position="157"/>
    </location>
</feature>
<dbReference type="GO" id="GO:0033735">
    <property type="term" value="F:aspartate dehydrogenase [NAD(P)+] activity"/>
    <property type="evidence" value="ECO:0007669"/>
    <property type="project" value="InterPro"/>
</dbReference>
<dbReference type="PANTHER" id="PTHR31873:SF6">
    <property type="entry name" value="ASPARTATE DEHYDROGENASE DOMAIN-CONTAINING PROTEIN"/>
    <property type="match status" value="1"/>
</dbReference>
<keyword evidence="3" id="KW-1185">Reference proteome</keyword>
<evidence type="ECO:0000313" key="3">
    <source>
        <dbReference type="Proteomes" id="UP000694540"/>
    </source>
</evidence>
<sequence>MGEGRISREESRHPDLVVEVAHPKIIHESGAEILRHASLLSLRVTMATHPDGFRLEGPLATAHSTGPRTVLYEGPVRGLCPFAPRNSNTMAAAALAAPSLGFDRVIGVLVADSSLKDMHVVDVELSGPPGSTGQRFAVYTHRENPAAPGAVTGSATVTTFWRSLLGCCQLPSKPGIHFC</sequence>
<gene>
    <name evidence="2" type="primary">ASPDH</name>
</gene>
<dbReference type="GO" id="GO:0009435">
    <property type="term" value="P:NAD+ biosynthetic process"/>
    <property type="evidence" value="ECO:0007669"/>
    <property type="project" value="InterPro"/>
</dbReference>
<dbReference type="Ensembl" id="ENSCWAT00000012818.1">
    <property type="protein sequence ID" value="ENSCWAP00000011781.1"/>
    <property type="gene ID" value="ENSCWAG00000009162.1"/>
</dbReference>
<reference evidence="2" key="2">
    <citation type="submission" date="2025-09" db="UniProtKB">
        <authorList>
            <consortium name="Ensembl"/>
        </authorList>
    </citation>
    <scope>IDENTIFICATION</scope>
</reference>
<dbReference type="InterPro" id="IPR002811">
    <property type="entry name" value="Asp_DH"/>
</dbReference>
<accession>A0A8C3WAS9</accession>
<evidence type="ECO:0000313" key="2">
    <source>
        <dbReference type="Ensembl" id="ENSCWAP00000011781.1"/>
    </source>
</evidence>